<dbReference type="GO" id="GO:0006099">
    <property type="term" value="P:tricarboxylic acid cycle"/>
    <property type="evidence" value="ECO:0007669"/>
    <property type="project" value="TreeGrafter"/>
</dbReference>
<proteinExistence type="inferred from homology"/>
<dbReference type="EC" id="2.3.3.16" evidence="3"/>
<dbReference type="PROSITE" id="PS00480">
    <property type="entry name" value="CITRATE_SYNTHASE"/>
    <property type="match status" value="1"/>
</dbReference>
<dbReference type="PRINTS" id="PR00143">
    <property type="entry name" value="CITRTSNTHASE"/>
</dbReference>
<gene>
    <name evidence="6" type="ORF">ENI34_08640</name>
</gene>
<dbReference type="GO" id="GO:0036440">
    <property type="term" value="F:citrate synthase activity"/>
    <property type="evidence" value="ECO:0007669"/>
    <property type="project" value="UniProtKB-EC"/>
</dbReference>
<evidence type="ECO:0000256" key="2">
    <source>
        <dbReference type="ARBA" id="ARBA00010566"/>
    </source>
</evidence>
<dbReference type="PANTHER" id="PTHR11739:SF8">
    <property type="entry name" value="CITRATE SYNTHASE, MITOCHONDRIAL"/>
    <property type="match status" value="1"/>
</dbReference>
<dbReference type="PANTHER" id="PTHR11739">
    <property type="entry name" value="CITRATE SYNTHASE"/>
    <property type="match status" value="1"/>
</dbReference>
<protein>
    <recommendedName>
        <fullName evidence="3">citrate synthase (unknown stereospecificity)</fullName>
        <ecNumber evidence="3">2.3.3.16</ecNumber>
    </recommendedName>
</protein>
<evidence type="ECO:0000256" key="5">
    <source>
        <dbReference type="RuleBase" id="RU003406"/>
    </source>
</evidence>
<dbReference type="EMBL" id="DRIG01000092">
    <property type="protein sequence ID" value="HEC79190.1"/>
    <property type="molecule type" value="Genomic_DNA"/>
</dbReference>
<dbReference type="InterPro" id="IPR036969">
    <property type="entry name" value="Citrate_synthase_sf"/>
</dbReference>
<name>A0A9C9ENE3_UNCW3</name>
<keyword evidence="6" id="KW-0012">Acyltransferase</keyword>
<dbReference type="SUPFAM" id="SSF48256">
    <property type="entry name" value="Citrate synthase"/>
    <property type="match status" value="1"/>
</dbReference>
<keyword evidence="4 5" id="KW-0808">Transferase</keyword>
<comment type="caution">
    <text evidence="6">The sequence shown here is derived from an EMBL/GenBank/DDBJ whole genome shotgun (WGS) entry which is preliminary data.</text>
</comment>
<comment type="pathway">
    <text evidence="1">Carbohydrate metabolism; tricarboxylic acid cycle.</text>
</comment>
<dbReference type="Proteomes" id="UP000885826">
    <property type="component" value="Unassembled WGS sequence"/>
</dbReference>
<organism evidence="6 7">
    <name type="scientific">candidate division WOR-3 bacterium</name>
    <dbReference type="NCBI Taxonomy" id="2052148"/>
    <lineage>
        <taxon>Bacteria</taxon>
        <taxon>Bacteria division WOR-3</taxon>
    </lineage>
</organism>
<dbReference type="InterPro" id="IPR016143">
    <property type="entry name" value="Citrate_synth-like_sm_a-sub"/>
</dbReference>
<dbReference type="Gene3D" id="1.10.580.10">
    <property type="entry name" value="Citrate Synthase, domain 1"/>
    <property type="match status" value="1"/>
</dbReference>
<dbReference type="NCBIfam" id="NF007128">
    <property type="entry name" value="PRK09569.1"/>
    <property type="match status" value="1"/>
</dbReference>
<evidence type="ECO:0000256" key="3">
    <source>
        <dbReference type="ARBA" id="ARBA00012972"/>
    </source>
</evidence>
<evidence type="ECO:0000313" key="6">
    <source>
        <dbReference type="EMBL" id="HEC79190.1"/>
    </source>
</evidence>
<evidence type="ECO:0000256" key="4">
    <source>
        <dbReference type="ARBA" id="ARBA00022679"/>
    </source>
</evidence>
<dbReference type="InterPro" id="IPR019810">
    <property type="entry name" value="Citrate_synthase_AS"/>
</dbReference>
<dbReference type="InterPro" id="IPR016142">
    <property type="entry name" value="Citrate_synth-like_lrg_a-sub"/>
</dbReference>
<evidence type="ECO:0000313" key="7">
    <source>
        <dbReference type="Proteomes" id="UP000885826"/>
    </source>
</evidence>
<dbReference type="Pfam" id="PF00285">
    <property type="entry name" value="Citrate_synt"/>
    <property type="match status" value="1"/>
</dbReference>
<dbReference type="InterPro" id="IPR002020">
    <property type="entry name" value="Citrate_synthase"/>
</dbReference>
<dbReference type="GO" id="GO:0005975">
    <property type="term" value="P:carbohydrate metabolic process"/>
    <property type="evidence" value="ECO:0007669"/>
    <property type="project" value="TreeGrafter"/>
</dbReference>
<sequence>MAKLKELLAKKIPALREDIKNFVKANADKEISKVTVKQIYGGMRGVKALICDTSVVPPDKGLIIRGKPIAELKNELPEAVFYLLVSGEMPDKEAVEDLRKDLKARAQVPDYVWKTLEAMPKDSHPMAMFSLGILAMEKESVFRKRYEDGMPKTDFWDPTLEDCLNLIAKLPTLAAGIYRMRFNKGARLDPDPSLDWAGDYARMLGIDDPTGEFANLMRLYMVLHSDHEGGNVSAHTCHCVGSALSDAYYAVSAGLNGLAGPLHGLANQMCLRWVIMVRDKFGGVPTDEQLKQFAWDTLNSGQVIPGYGHAVLRVTDPRFAAFHEFGKKVCPDDELFKIVDRVFNVIPGVLKEHGKAKDPWPNVDAASGCLLYHFGVTEFEYYTVLFGVSRALGMCAQLIVSRALGEAIERPKSVTTEWVKQEVAKG</sequence>
<dbReference type="AlphaFoldDB" id="A0A9C9ENE3"/>
<accession>A0A9C9ENE3</accession>
<comment type="similarity">
    <text evidence="2 5">Belongs to the citrate synthase family.</text>
</comment>
<evidence type="ECO:0000256" key="1">
    <source>
        <dbReference type="ARBA" id="ARBA00005163"/>
    </source>
</evidence>
<reference evidence="6" key="1">
    <citation type="journal article" date="2020" name="mSystems">
        <title>Genome- and Community-Level Interaction Insights into Carbon Utilization and Element Cycling Functions of Hydrothermarchaeota in Hydrothermal Sediment.</title>
        <authorList>
            <person name="Zhou Z."/>
            <person name="Liu Y."/>
            <person name="Xu W."/>
            <person name="Pan J."/>
            <person name="Luo Z.H."/>
            <person name="Li M."/>
        </authorList>
    </citation>
    <scope>NUCLEOTIDE SEQUENCE</scope>
    <source>
        <strain evidence="6">HyVt-388</strain>
    </source>
</reference>
<dbReference type="Gene3D" id="1.10.230.10">
    <property type="entry name" value="Cytochrome P450-Terp, domain 2"/>
    <property type="match status" value="1"/>
</dbReference>